<feature type="domain" description="DNA2/NAM7 helicase helicase" evidence="2">
    <location>
        <begin position="1236"/>
        <end position="1283"/>
    </location>
</feature>
<gene>
    <name evidence="5" type="ORF">GCM10009788_44720</name>
</gene>
<comment type="caution">
    <text evidence="5">The sequence shown here is derived from an EMBL/GenBank/DDBJ whole genome shotgun (WGS) entry which is preliminary data.</text>
</comment>
<organism evidence="5 6">
    <name type="scientific">Nocardioides humi</name>
    <dbReference type="NCBI Taxonomy" id="449461"/>
    <lineage>
        <taxon>Bacteria</taxon>
        <taxon>Bacillati</taxon>
        <taxon>Actinomycetota</taxon>
        <taxon>Actinomycetes</taxon>
        <taxon>Propionibacteriales</taxon>
        <taxon>Nocardioidaceae</taxon>
        <taxon>Nocardioides</taxon>
    </lineage>
</organism>
<evidence type="ECO:0000259" key="2">
    <source>
        <dbReference type="Pfam" id="PF13086"/>
    </source>
</evidence>
<dbReference type="InterPro" id="IPR027417">
    <property type="entry name" value="P-loop_NTPase"/>
</dbReference>
<feature type="domain" description="Restriction endonuclease type II-like" evidence="4">
    <location>
        <begin position="1601"/>
        <end position="1694"/>
    </location>
</feature>
<dbReference type="PANTHER" id="PTHR10887:SF495">
    <property type="entry name" value="HELICASE SENATAXIN ISOFORM X1-RELATED"/>
    <property type="match status" value="1"/>
</dbReference>
<sequence length="1695" mass="183828">MRDLVRRAVDLGGLPVDDALALVVPLLEQVARAHEVGRVAPLRGLGDLSVAEEHRIEFDERAALPAQHNRAALEQVERELASRSFEVRRGAGQVVDLASGLRTTTTDQGETAAHPRVRLVPGWQRWEHEIEHHDQLTDIGSLGELLAALLCGLDLADADDLQRLERHRGNLFALAPGLHPVVAGVVTSMVEPDRRRRTQDLLDVTERLRTYRDHPEDFDLDRVLVAGGTADRRTVVLEHLRDRLFDVSRRNPLLHFRSTGRTLNLTQASVPLVLDVRSVRAEQLFTWGGPVSARLVAGKPVDLGAVVRWDDAPYAEQAIDAVMSQARRDRAEYGQDQLRIVVAFLRWHDVHEDPDAPILSPLVLAAAQLTKKRGVRHSYRLQLVEPGQAEVNPVLRHQLRDRYGFELPATVDLTDPGAVDALRAEIERQARATERGVSVVLVDQPRIELIRSRAQTALQAYRRRRSGSRPSIGRRHYAYSYTRPSWQPLGVQIFEDRLVRSPLPFAVELGDEPAPRAQAVGTAGAVERELYTLTEGETNPYRWEVDLCAVSLANFNYRTLSLVRDYDALLAETRSQPVFDELFSAEPREAPAAAAAMPLPERHLVVSADDSQLAAIAQARADDNFVIQGPPGTGKSQTITNLVADYLARGKRVLFICQKRAALDVVHARLRSRGLDEICTLVHDSQADKKAFVHGLRDTYEAWSAAEDDLADLEAARDALVSELTGIRAEVEGYDAALGGPGQRGARVIDHLDRLVALRHARWGEELSADRQLLVPAPEAWQAARGAVDRLGEALARAGHGRILARSPLSAVEPSVLGDPRAELTVGAAAEALAGALARPRALLVAAGGPDPGALSLSQVWQVAELHALLDPLARRGALGVLSGRSVAATELTAAADRQRAAREAAEAAAQAAAGWAEAPGPEEARAALEVARHKEGAAFRFFNGEWRRVRGLVGRGWRGPALPASRALGLLVAHYDAAGAATADDAEAERVYGHADLSALATALEVARRLEWPLAAWRDLLATSDDRAREALDALPAVLPGVEAAAAGVLAVEHLSLDAAAGVAAALAAPAGRDAVRAAAPSLRELAAQPAVLEAVRRLDAEPDQLEYAVVAAALRTARASHPQLDRLDGRRLGDLVERVATLEPDLHRANAAVIVGRLRHRFRERVEHSTRSVTGMDDAQRALKRTWSTGRRELEHEFGKVRAYKSIRQLAGGESGEVVAALRPVWLMSPASLSDILELASSFDVVVFDEASQVPVEEAVPALHRAGQVVVVGDRMQLPPTRYFRAGGPAPDTEVDDGAPDDESGTQVGVVLDADSFLAVASTRLPSTMLLWHYRSRHEALIQFSNAAFYDGRLATVPDREPLPEGRTRLVVGASESPDPEQVRATTDAILDRSISVVRVSDGIYTRRTNPAEARWVAEVVRDLLLRGTGLSIGVVAFSEAQQTEIESALAALAADDREFATAYETEVDREEDGQALGLFVKNLENVQGDERDVIVMSVCYAPGPDGRMRMNFGPINNSGGEKRLNVIFSRARRHMVLVSSIEPTMITNTYNDGASALRGFLQYADAVSEGDRAAMESALGSWARSGAGWSATPAIVEQLSAALGKRGVDVALAVGQSGFRCDLALRRAGDPAWRTAVLVDHADRVDGATGEQRRTVQPAVLRSAGWTVEQVLATDWLEDPDGVTERLVASLG</sequence>
<reference evidence="5 6" key="1">
    <citation type="journal article" date="2019" name="Int. J. Syst. Evol. Microbiol.">
        <title>The Global Catalogue of Microorganisms (GCM) 10K type strain sequencing project: providing services to taxonomists for standard genome sequencing and annotation.</title>
        <authorList>
            <consortium name="The Broad Institute Genomics Platform"/>
            <consortium name="The Broad Institute Genome Sequencing Center for Infectious Disease"/>
            <person name="Wu L."/>
            <person name="Ma J."/>
        </authorList>
    </citation>
    <scope>NUCLEOTIDE SEQUENCE [LARGE SCALE GENOMIC DNA]</scope>
    <source>
        <strain evidence="5 6">JCM 14942</strain>
    </source>
</reference>
<dbReference type="InterPro" id="IPR041677">
    <property type="entry name" value="DNA2/NAM7_AAA_11"/>
</dbReference>
<evidence type="ECO:0000259" key="4">
    <source>
        <dbReference type="Pfam" id="PF18741"/>
    </source>
</evidence>
<dbReference type="CDD" id="cd18808">
    <property type="entry name" value="SF1_C_Upf1"/>
    <property type="match status" value="1"/>
</dbReference>
<proteinExistence type="predicted"/>
<evidence type="ECO:0000259" key="3">
    <source>
        <dbReference type="Pfam" id="PF13087"/>
    </source>
</evidence>
<dbReference type="InterPro" id="IPR047187">
    <property type="entry name" value="SF1_C_Upf1"/>
</dbReference>
<dbReference type="RefSeq" id="WP_141007239.1">
    <property type="nucleotide sequence ID" value="NZ_BAAAOR010000033.1"/>
</dbReference>
<evidence type="ECO:0000256" key="1">
    <source>
        <dbReference type="SAM" id="MobiDB-lite"/>
    </source>
</evidence>
<dbReference type="Pfam" id="PF13195">
    <property type="entry name" value="DUF4011"/>
    <property type="match status" value="1"/>
</dbReference>
<dbReference type="Pfam" id="PF13087">
    <property type="entry name" value="AAA_12"/>
    <property type="match status" value="1"/>
</dbReference>
<feature type="domain" description="DNA2/NAM7 helicase helicase" evidence="2">
    <location>
        <begin position="609"/>
        <end position="683"/>
    </location>
</feature>
<name>A0ABN2BBI6_9ACTN</name>
<dbReference type="InterPro" id="IPR049468">
    <property type="entry name" value="Restrct_endonuc-II-like_dom"/>
</dbReference>
<dbReference type="EMBL" id="BAAAOR010000033">
    <property type="protein sequence ID" value="GAA1537134.1"/>
    <property type="molecule type" value="Genomic_DNA"/>
</dbReference>
<feature type="region of interest" description="Disordered" evidence="1">
    <location>
        <begin position="1284"/>
        <end position="1307"/>
    </location>
</feature>
<dbReference type="InterPro" id="IPR041679">
    <property type="entry name" value="DNA2/NAM7-like_C"/>
</dbReference>
<protein>
    <submittedName>
        <fullName evidence="5">WGR domain-containing protein</fullName>
    </submittedName>
</protein>
<dbReference type="Pfam" id="PF18741">
    <property type="entry name" value="MTES_1575"/>
    <property type="match status" value="1"/>
</dbReference>
<dbReference type="InterPro" id="IPR025103">
    <property type="entry name" value="DUF4011"/>
</dbReference>
<dbReference type="InterPro" id="IPR045055">
    <property type="entry name" value="DNA2/NAM7-like"/>
</dbReference>
<evidence type="ECO:0000313" key="5">
    <source>
        <dbReference type="EMBL" id="GAA1537134.1"/>
    </source>
</evidence>
<dbReference type="SUPFAM" id="SSF52540">
    <property type="entry name" value="P-loop containing nucleoside triphosphate hydrolases"/>
    <property type="match status" value="1"/>
</dbReference>
<evidence type="ECO:0000313" key="6">
    <source>
        <dbReference type="Proteomes" id="UP001500842"/>
    </source>
</evidence>
<dbReference type="PANTHER" id="PTHR10887">
    <property type="entry name" value="DNA2/NAM7 HELICASE FAMILY"/>
    <property type="match status" value="1"/>
</dbReference>
<feature type="compositionally biased region" description="Acidic residues" evidence="1">
    <location>
        <begin position="1295"/>
        <end position="1306"/>
    </location>
</feature>
<dbReference type="Gene3D" id="3.40.50.300">
    <property type="entry name" value="P-loop containing nucleotide triphosphate hydrolases"/>
    <property type="match status" value="3"/>
</dbReference>
<keyword evidence="6" id="KW-1185">Reference proteome</keyword>
<feature type="domain" description="DNA2/NAM7 helicase-like C-terminal" evidence="3">
    <location>
        <begin position="1327"/>
        <end position="1543"/>
    </location>
</feature>
<dbReference type="Pfam" id="PF13086">
    <property type="entry name" value="AAA_11"/>
    <property type="match status" value="2"/>
</dbReference>
<dbReference type="Proteomes" id="UP001500842">
    <property type="component" value="Unassembled WGS sequence"/>
</dbReference>
<accession>A0ABN2BBI6</accession>